<dbReference type="InterPro" id="IPR050155">
    <property type="entry name" value="HAD-like_hydrolase_sf"/>
</dbReference>
<evidence type="ECO:0000256" key="8">
    <source>
        <dbReference type="ARBA" id="ARBA00022842"/>
    </source>
</evidence>
<dbReference type="AlphaFoldDB" id="A0A344PM10"/>
<protein>
    <recommendedName>
        <fullName evidence="5 10">Phosphoglycolate phosphatase</fullName>
        <shortName evidence="10">PGP</shortName>
        <shortName evidence="10">PGPase</shortName>
        <ecNumber evidence="5 10">3.1.3.18</ecNumber>
    </recommendedName>
</protein>
<name>A0A344PM10_9RHOB</name>
<dbReference type="HAMAP" id="MF_00495">
    <property type="entry name" value="GPH_hydrolase_bact"/>
    <property type="match status" value="1"/>
</dbReference>
<dbReference type="EC" id="3.1.3.18" evidence="5 10"/>
<dbReference type="Pfam" id="PF13419">
    <property type="entry name" value="HAD_2"/>
    <property type="match status" value="1"/>
</dbReference>
<dbReference type="PANTHER" id="PTHR43434:SF1">
    <property type="entry name" value="PHOSPHOGLYCOLATE PHOSPHATASE"/>
    <property type="match status" value="1"/>
</dbReference>
<evidence type="ECO:0000256" key="7">
    <source>
        <dbReference type="ARBA" id="ARBA00022801"/>
    </source>
</evidence>
<dbReference type="NCBIfam" id="TIGR01549">
    <property type="entry name" value="HAD-SF-IA-v1"/>
    <property type="match status" value="1"/>
</dbReference>
<dbReference type="PANTHER" id="PTHR43434">
    <property type="entry name" value="PHOSPHOGLYCOLATE PHOSPHATASE"/>
    <property type="match status" value="1"/>
</dbReference>
<dbReference type="KEGG" id="pars:DRW48_12630"/>
<dbReference type="OrthoDB" id="9793014at2"/>
<keyword evidence="12" id="KW-1185">Reference proteome</keyword>
<feature type="binding site" evidence="10">
    <location>
        <position position="6"/>
    </location>
    <ligand>
        <name>Mg(2+)</name>
        <dbReference type="ChEBI" id="CHEBI:18420"/>
    </ligand>
</feature>
<dbReference type="InterPro" id="IPR037512">
    <property type="entry name" value="PGPase_prok"/>
</dbReference>
<keyword evidence="7 10" id="KW-0378">Hydrolase</keyword>
<dbReference type="GO" id="GO:0006281">
    <property type="term" value="P:DNA repair"/>
    <property type="evidence" value="ECO:0007669"/>
    <property type="project" value="TreeGrafter"/>
</dbReference>
<dbReference type="GO" id="GO:0005975">
    <property type="term" value="P:carbohydrate metabolic process"/>
    <property type="evidence" value="ECO:0007669"/>
    <property type="project" value="InterPro"/>
</dbReference>
<dbReference type="InterPro" id="IPR023198">
    <property type="entry name" value="PGP-like_dom2"/>
</dbReference>
<gene>
    <name evidence="11" type="primary">gph</name>
    <name evidence="11" type="ORF">DRW48_12630</name>
</gene>
<dbReference type="Proteomes" id="UP000252023">
    <property type="component" value="Chromosome"/>
</dbReference>
<dbReference type="Gene3D" id="3.40.50.1000">
    <property type="entry name" value="HAD superfamily/HAD-like"/>
    <property type="match status" value="1"/>
</dbReference>
<dbReference type="SFLD" id="SFLDS00003">
    <property type="entry name" value="Haloacid_Dehalogenase"/>
    <property type="match status" value="1"/>
</dbReference>
<dbReference type="InterPro" id="IPR041492">
    <property type="entry name" value="HAD_2"/>
</dbReference>
<comment type="function">
    <text evidence="10">Specifically catalyzes the dephosphorylation of 2-phosphoglycolate. Is involved in the dissimilation of the intracellular 2-phosphoglycolate formed during the DNA repair of 3'-phosphoglycolate ends, a major class of DNA lesions induced by oxidative stress.</text>
</comment>
<keyword evidence="8 10" id="KW-0460">Magnesium</keyword>
<dbReference type="InterPro" id="IPR036412">
    <property type="entry name" value="HAD-like_sf"/>
</dbReference>
<comment type="cofactor">
    <cofactor evidence="2 10">
        <name>Mg(2+)</name>
        <dbReference type="ChEBI" id="CHEBI:18420"/>
    </cofactor>
</comment>
<comment type="pathway">
    <text evidence="3 10">Organic acid metabolism; glycolate biosynthesis; glycolate from 2-phosphoglycolate: step 1/1.</text>
</comment>
<evidence type="ECO:0000256" key="4">
    <source>
        <dbReference type="ARBA" id="ARBA00006171"/>
    </source>
</evidence>
<dbReference type="GO" id="GO:0008967">
    <property type="term" value="F:phosphoglycolate phosphatase activity"/>
    <property type="evidence" value="ECO:0007669"/>
    <property type="project" value="UniProtKB-UniRule"/>
</dbReference>
<accession>A0A344PM10</accession>
<dbReference type="UniPathway" id="UPA00865">
    <property type="reaction ID" value="UER00834"/>
</dbReference>
<evidence type="ECO:0000313" key="12">
    <source>
        <dbReference type="Proteomes" id="UP000252023"/>
    </source>
</evidence>
<evidence type="ECO:0000256" key="2">
    <source>
        <dbReference type="ARBA" id="ARBA00001946"/>
    </source>
</evidence>
<sequence>MSVIFDLDGTLVDSAPDMHAAMNRVLAAQGHAQMPLEQVRGFIGNGVPTLVRRTIASAGAAEDCYDRWHDDYMAAYAEGICETTVTYDGMIAALDDLSAAGHRLGVCTNKPQALSDALLAALGLAGRFDAVLGGDTTFGRKPDPQGLIEVARRLGGGPMIMVGDSPADAGAARSAGMPILLYTGGYRDLSVEAIAPDAAFDHWSELPALIAARL</sequence>
<proteinExistence type="inferred from homology"/>
<dbReference type="NCBIfam" id="TIGR01449">
    <property type="entry name" value="PGP_bact"/>
    <property type="match status" value="1"/>
</dbReference>
<evidence type="ECO:0000256" key="9">
    <source>
        <dbReference type="ARBA" id="ARBA00023277"/>
    </source>
</evidence>
<dbReference type="SUPFAM" id="SSF56784">
    <property type="entry name" value="HAD-like"/>
    <property type="match status" value="1"/>
</dbReference>
<dbReference type="EMBL" id="CP030918">
    <property type="protein sequence ID" value="AXC50415.1"/>
    <property type="molecule type" value="Genomic_DNA"/>
</dbReference>
<comment type="similarity">
    <text evidence="4 10">Belongs to the HAD-like hydrolase superfamily. CbbY/CbbZ/Gph/YieH family.</text>
</comment>
<dbReference type="RefSeq" id="WP_114076732.1">
    <property type="nucleotide sequence ID" value="NZ_CP030918.1"/>
</dbReference>
<evidence type="ECO:0000256" key="1">
    <source>
        <dbReference type="ARBA" id="ARBA00000830"/>
    </source>
</evidence>
<dbReference type="InterPro" id="IPR006439">
    <property type="entry name" value="HAD-SF_hydro_IA"/>
</dbReference>
<feature type="active site" description="Nucleophile" evidence="10">
    <location>
        <position position="6"/>
    </location>
</feature>
<dbReference type="GO" id="GO:0005829">
    <property type="term" value="C:cytosol"/>
    <property type="evidence" value="ECO:0007669"/>
    <property type="project" value="TreeGrafter"/>
</dbReference>
<feature type="binding site" evidence="10">
    <location>
        <position position="164"/>
    </location>
    <ligand>
        <name>Mg(2+)</name>
        <dbReference type="ChEBI" id="CHEBI:18420"/>
    </ligand>
</feature>
<evidence type="ECO:0000313" key="11">
    <source>
        <dbReference type="EMBL" id="AXC50415.1"/>
    </source>
</evidence>
<comment type="catalytic activity">
    <reaction evidence="1 10">
        <text>2-phosphoglycolate + H2O = glycolate + phosphate</text>
        <dbReference type="Rhea" id="RHEA:14369"/>
        <dbReference type="ChEBI" id="CHEBI:15377"/>
        <dbReference type="ChEBI" id="CHEBI:29805"/>
        <dbReference type="ChEBI" id="CHEBI:43474"/>
        <dbReference type="ChEBI" id="CHEBI:58033"/>
        <dbReference type="EC" id="3.1.3.18"/>
    </reaction>
</comment>
<dbReference type="GO" id="GO:0046872">
    <property type="term" value="F:metal ion binding"/>
    <property type="evidence" value="ECO:0007669"/>
    <property type="project" value="UniProtKB-KW"/>
</dbReference>
<evidence type="ECO:0000256" key="3">
    <source>
        <dbReference type="ARBA" id="ARBA00004818"/>
    </source>
</evidence>
<keyword evidence="9 10" id="KW-0119">Carbohydrate metabolism</keyword>
<evidence type="ECO:0000256" key="5">
    <source>
        <dbReference type="ARBA" id="ARBA00013078"/>
    </source>
</evidence>
<evidence type="ECO:0000256" key="10">
    <source>
        <dbReference type="HAMAP-Rule" id="MF_00495"/>
    </source>
</evidence>
<dbReference type="GO" id="GO:0046295">
    <property type="term" value="P:glycolate biosynthetic process"/>
    <property type="evidence" value="ECO:0007669"/>
    <property type="project" value="UniProtKB-UniRule"/>
</dbReference>
<organism evidence="11 12">
    <name type="scientific">Paracoccus suum</name>
    <dbReference type="NCBI Taxonomy" id="2259340"/>
    <lineage>
        <taxon>Bacteria</taxon>
        <taxon>Pseudomonadati</taxon>
        <taxon>Pseudomonadota</taxon>
        <taxon>Alphaproteobacteria</taxon>
        <taxon>Rhodobacterales</taxon>
        <taxon>Paracoccaceae</taxon>
        <taxon>Paracoccus</taxon>
    </lineage>
</organism>
<feature type="binding site" evidence="10">
    <location>
        <position position="8"/>
    </location>
    <ligand>
        <name>Mg(2+)</name>
        <dbReference type="ChEBI" id="CHEBI:18420"/>
    </ligand>
</feature>
<reference evidence="12" key="1">
    <citation type="submission" date="2018-07" db="EMBL/GenBank/DDBJ databases">
        <title>Genome sequencing of Paracoccus sp. SC2-6.</title>
        <authorList>
            <person name="Heo J."/>
            <person name="Kim S.-J."/>
            <person name="Kwon S.-W."/>
        </authorList>
    </citation>
    <scope>NUCLEOTIDE SEQUENCE [LARGE SCALE GENOMIC DNA]</scope>
    <source>
        <strain evidence="12">SC2-6</strain>
    </source>
</reference>
<dbReference type="InterPro" id="IPR023214">
    <property type="entry name" value="HAD_sf"/>
</dbReference>
<evidence type="ECO:0000256" key="6">
    <source>
        <dbReference type="ARBA" id="ARBA00022723"/>
    </source>
</evidence>
<keyword evidence="6 10" id="KW-0479">Metal-binding</keyword>
<dbReference type="SFLD" id="SFLDG01129">
    <property type="entry name" value="C1.5:_HAD__Beta-PGM__Phosphata"/>
    <property type="match status" value="1"/>
</dbReference>
<dbReference type="Gene3D" id="1.10.150.240">
    <property type="entry name" value="Putative phosphatase, domain 2"/>
    <property type="match status" value="1"/>
</dbReference>